<feature type="region of interest" description="Disordered" evidence="1">
    <location>
        <begin position="1"/>
        <end position="76"/>
    </location>
</feature>
<accession>A0A194Q7W2</accession>
<name>A0A194Q7W2_PAPXU</name>
<evidence type="ECO:0000256" key="1">
    <source>
        <dbReference type="SAM" id="MobiDB-lite"/>
    </source>
</evidence>
<feature type="compositionally biased region" description="Basic and acidic residues" evidence="1">
    <location>
        <begin position="63"/>
        <end position="76"/>
    </location>
</feature>
<keyword evidence="3" id="KW-1185">Reference proteome</keyword>
<evidence type="ECO:0000313" key="3">
    <source>
        <dbReference type="Proteomes" id="UP000053268"/>
    </source>
</evidence>
<organism evidence="2 3">
    <name type="scientific">Papilio xuthus</name>
    <name type="common">Asian swallowtail butterfly</name>
    <dbReference type="NCBI Taxonomy" id="66420"/>
    <lineage>
        <taxon>Eukaryota</taxon>
        <taxon>Metazoa</taxon>
        <taxon>Ecdysozoa</taxon>
        <taxon>Arthropoda</taxon>
        <taxon>Hexapoda</taxon>
        <taxon>Insecta</taxon>
        <taxon>Pterygota</taxon>
        <taxon>Neoptera</taxon>
        <taxon>Endopterygota</taxon>
        <taxon>Lepidoptera</taxon>
        <taxon>Glossata</taxon>
        <taxon>Ditrysia</taxon>
        <taxon>Papilionoidea</taxon>
        <taxon>Papilionidae</taxon>
        <taxon>Papilioninae</taxon>
        <taxon>Papilio</taxon>
    </lineage>
</organism>
<reference evidence="2 3" key="1">
    <citation type="journal article" date="2015" name="Nat. Commun.">
        <title>Outbred genome sequencing and CRISPR/Cas9 gene editing in butterflies.</title>
        <authorList>
            <person name="Li X."/>
            <person name="Fan D."/>
            <person name="Zhang W."/>
            <person name="Liu G."/>
            <person name="Zhang L."/>
            <person name="Zhao L."/>
            <person name="Fang X."/>
            <person name="Chen L."/>
            <person name="Dong Y."/>
            <person name="Chen Y."/>
            <person name="Ding Y."/>
            <person name="Zhao R."/>
            <person name="Feng M."/>
            <person name="Zhu Y."/>
            <person name="Feng Y."/>
            <person name="Jiang X."/>
            <person name="Zhu D."/>
            <person name="Xiang H."/>
            <person name="Feng X."/>
            <person name="Li S."/>
            <person name="Wang J."/>
            <person name="Zhang G."/>
            <person name="Kronforst M.R."/>
            <person name="Wang W."/>
        </authorList>
    </citation>
    <scope>NUCLEOTIDE SEQUENCE [LARGE SCALE GENOMIC DNA]</scope>
    <source>
        <strain evidence="2">Ya'a_city_454_Px</strain>
        <tissue evidence="2">Whole body</tissue>
    </source>
</reference>
<protein>
    <submittedName>
        <fullName evidence="2">Uncharacterized protein</fullName>
    </submittedName>
</protein>
<feature type="compositionally biased region" description="Basic residues" evidence="1">
    <location>
        <begin position="41"/>
        <end position="50"/>
    </location>
</feature>
<sequence length="76" mass="8799">MQAWREAWSARRRSDAAEPVTVPPRRWSIARRPAYASPPRRSLHGRKKKLNDHNLISDTNETDGDRLSAHKRDGIK</sequence>
<dbReference type="EMBL" id="KQ459324">
    <property type="protein sequence ID" value="KPJ01627.1"/>
    <property type="molecule type" value="Genomic_DNA"/>
</dbReference>
<proteinExistence type="predicted"/>
<evidence type="ECO:0000313" key="2">
    <source>
        <dbReference type="EMBL" id="KPJ01627.1"/>
    </source>
</evidence>
<dbReference type="Proteomes" id="UP000053268">
    <property type="component" value="Unassembled WGS sequence"/>
</dbReference>
<dbReference type="AlphaFoldDB" id="A0A194Q7W2"/>
<feature type="compositionally biased region" description="Low complexity" evidence="1">
    <location>
        <begin position="30"/>
        <end position="40"/>
    </location>
</feature>
<gene>
    <name evidence="2" type="ORF">RR46_08664</name>
</gene>